<keyword evidence="1" id="KW-0479">Metal-binding</keyword>
<dbReference type="PANTHER" id="PTHR42647">
    <property type="entry name" value="SBP (S-RIBONUCLEASE BINDING PROTEIN) FAMILY PROTEIN"/>
    <property type="match status" value="1"/>
</dbReference>
<reference evidence="5 6" key="1">
    <citation type="journal article" date="2021" name="Nat. Plants">
        <title>The Taxus genome provides insights into paclitaxel biosynthesis.</title>
        <authorList>
            <person name="Xiong X."/>
            <person name="Gou J."/>
            <person name="Liao Q."/>
            <person name="Li Y."/>
            <person name="Zhou Q."/>
            <person name="Bi G."/>
            <person name="Li C."/>
            <person name="Du R."/>
            <person name="Wang X."/>
            <person name="Sun T."/>
            <person name="Guo L."/>
            <person name="Liang H."/>
            <person name="Lu P."/>
            <person name="Wu Y."/>
            <person name="Zhang Z."/>
            <person name="Ro D.K."/>
            <person name="Shang Y."/>
            <person name="Huang S."/>
            <person name="Yan J."/>
        </authorList>
    </citation>
    <scope>NUCLEOTIDE SEQUENCE [LARGE SCALE GENOMIC DNA]</scope>
    <source>
        <strain evidence="5">Ta-2019</strain>
    </source>
</reference>
<proteinExistence type="predicted"/>
<feature type="non-terminal residue" evidence="5">
    <location>
        <position position="1"/>
    </location>
</feature>
<evidence type="ECO:0000256" key="3">
    <source>
        <dbReference type="ARBA" id="ARBA00022833"/>
    </source>
</evidence>
<dbReference type="GO" id="GO:0008270">
    <property type="term" value="F:zinc ion binding"/>
    <property type="evidence" value="ECO:0007669"/>
    <property type="project" value="UniProtKB-KW"/>
</dbReference>
<comment type="caution">
    <text evidence="5">The sequence shown here is derived from an EMBL/GenBank/DDBJ whole genome shotgun (WGS) entry which is preliminary data.</text>
</comment>
<dbReference type="AlphaFoldDB" id="A0AA38LJ66"/>
<evidence type="ECO:0000313" key="5">
    <source>
        <dbReference type="EMBL" id="KAH9325626.1"/>
    </source>
</evidence>
<feature type="region of interest" description="Disordered" evidence="4">
    <location>
        <begin position="243"/>
        <end position="282"/>
    </location>
</feature>
<evidence type="ECO:0000313" key="6">
    <source>
        <dbReference type="Proteomes" id="UP000824469"/>
    </source>
</evidence>
<evidence type="ECO:0000256" key="1">
    <source>
        <dbReference type="ARBA" id="ARBA00022723"/>
    </source>
</evidence>
<dbReference type="Proteomes" id="UP000824469">
    <property type="component" value="Unassembled WGS sequence"/>
</dbReference>
<name>A0AA38LJ66_TAXCH</name>
<keyword evidence="6" id="KW-1185">Reference proteome</keyword>
<protein>
    <submittedName>
        <fullName evidence="5">Uncharacterized protein</fullName>
    </submittedName>
</protein>
<gene>
    <name evidence="5" type="ORF">KI387_005804</name>
</gene>
<dbReference type="EMBL" id="JAHRHJ020000002">
    <property type="protein sequence ID" value="KAH9325626.1"/>
    <property type="molecule type" value="Genomic_DNA"/>
</dbReference>
<feature type="compositionally biased region" description="Low complexity" evidence="4">
    <location>
        <begin position="263"/>
        <end position="282"/>
    </location>
</feature>
<keyword evidence="3" id="KW-0862">Zinc</keyword>
<accession>A0AA38LJ66</accession>
<sequence>MRNIFGGENGTPTPTFPLLFGVEDLHLQYAATNGSSGQLQLLTPLTVPVATTSHDHHDNEFASAASGLYHPKKQLQEPDSRSQIPVGKFLQSQPCQPNPTQVSTGLRLAYNDEEQPNSSVTSASENLGNLNLLSFFNEDWSTEMNRQKSEIEHYMRVQEEQLAQGLKEIKQRHMASFLGAIREGLGAKLREKDAEIENGNMKNKELMEKIKQLALEAQSWHNRAKYNEAMVNALRTNLQQAVAQSREQSREGCGDSEVDDAASSHYGYNSNNFNNGNNASNNMSDVHARVAKENKELRDQRSCR</sequence>
<dbReference type="GO" id="GO:0004842">
    <property type="term" value="F:ubiquitin-protein transferase activity"/>
    <property type="evidence" value="ECO:0007669"/>
    <property type="project" value="TreeGrafter"/>
</dbReference>
<dbReference type="PANTHER" id="PTHR42647:SF9">
    <property type="entry name" value="S-RIBONUCLEASE BINDING PROTEIN SBP1-RELATED"/>
    <property type="match status" value="1"/>
</dbReference>
<feature type="non-terminal residue" evidence="5">
    <location>
        <position position="304"/>
    </location>
</feature>
<organism evidence="5 6">
    <name type="scientific">Taxus chinensis</name>
    <name type="common">Chinese yew</name>
    <name type="synonym">Taxus wallichiana var. chinensis</name>
    <dbReference type="NCBI Taxonomy" id="29808"/>
    <lineage>
        <taxon>Eukaryota</taxon>
        <taxon>Viridiplantae</taxon>
        <taxon>Streptophyta</taxon>
        <taxon>Embryophyta</taxon>
        <taxon>Tracheophyta</taxon>
        <taxon>Spermatophyta</taxon>
        <taxon>Pinopsida</taxon>
        <taxon>Pinidae</taxon>
        <taxon>Conifers II</taxon>
        <taxon>Cupressales</taxon>
        <taxon>Taxaceae</taxon>
        <taxon>Taxus</taxon>
    </lineage>
</organism>
<evidence type="ECO:0000256" key="4">
    <source>
        <dbReference type="SAM" id="MobiDB-lite"/>
    </source>
</evidence>
<keyword evidence="2" id="KW-0863">Zinc-finger</keyword>
<evidence type="ECO:0000256" key="2">
    <source>
        <dbReference type="ARBA" id="ARBA00022771"/>
    </source>
</evidence>